<dbReference type="InterPro" id="IPR036388">
    <property type="entry name" value="WH-like_DNA-bd_sf"/>
</dbReference>
<dbReference type="InterPro" id="IPR013249">
    <property type="entry name" value="RNA_pol_sigma70_r4_t2"/>
</dbReference>
<reference evidence="4" key="2">
    <citation type="submission" date="2017-05" db="EMBL/GenBank/DDBJ databases">
        <title>Improved OligoMM genomes.</title>
        <authorList>
            <person name="Garzetti D."/>
        </authorList>
    </citation>
    <scope>NUCLEOTIDE SEQUENCE [LARGE SCALE GENOMIC DNA]</scope>
    <source>
        <strain evidence="4">KB18</strain>
    </source>
</reference>
<evidence type="ECO:0000313" key="2">
    <source>
        <dbReference type="EMBL" id="ASB42749.1"/>
    </source>
</evidence>
<evidence type="ECO:0000313" key="5">
    <source>
        <dbReference type="Proteomes" id="UP000596035"/>
    </source>
</evidence>
<dbReference type="KEGG" id="amur:ADH66_11845"/>
<name>A0A1Z2XWG6_9FIRM</name>
<proteinExistence type="predicted"/>
<gene>
    <name evidence="2" type="ORF">ADH66_11845</name>
    <name evidence="3" type="ORF">I5Q82_02160</name>
</gene>
<keyword evidence="4" id="KW-1185">Reference proteome</keyword>
<dbReference type="InterPro" id="IPR013324">
    <property type="entry name" value="RNA_pol_sigma_r3/r4-like"/>
</dbReference>
<protein>
    <submittedName>
        <fullName evidence="2">RNA polymerase subunit sigma-24</fullName>
    </submittedName>
    <submittedName>
        <fullName evidence="3">Sigma-70 family RNA polymerase sigma factor</fullName>
    </submittedName>
</protein>
<sequence>MKEINLRKYYPHYTHDMMVSVSDEVAELLQDFVRAEDAQRIRTYRHKAMYSLELMNEIREIPSDNLLPEELLEQSHMRELLYKGLQTLPEKQRSRLIAYYFMGMSKVEIALAEGSEETSVRKSIHRGLATLKKFFGKIQV</sequence>
<reference evidence="3 5" key="3">
    <citation type="submission" date="2020-11" db="EMBL/GenBank/DDBJ databases">
        <title>Closed and high quality bacterial genomes of the OMM12 community.</title>
        <authorList>
            <person name="Marbouty M."/>
            <person name="Lamy-Besnier Q."/>
            <person name="Debarbieux L."/>
            <person name="Koszul R."/>
        </authorList>
    </citation>
    <scope>NUCLEOTIDE SEQUENCE [LARGE SCALE GENOMIC DNA]</scope>
    <source>
        <strain evidence="3 5">KB18</strain>
    </source>
</reference>
<dbReference type="GO" id="GO:0003677">
    <property type="term" value="F:DNA binding"/>
    <property type="evidence" value="ECO:0007669"/>
    <property type="project" value="InterPro"/>
</dbReference>
<dbReference type="Gene3D" id="1.10.10.10">
    <property type="entry name" value="Winged helix-like DNA-binding domain superfamily/Winged helix DNA-binding domain"/>
    <property type="match status" value="1"/>
</dbReference>
<dbReference type="Proteomes" id="UP000596035">
    <property type="component" value="Chromosome"/>
</dbReference>
<evidence type="ECO:0000313" key="4">
    <source>
        <dbReference type="Proteomes" id="UP000196710"/>
    </source>
</evidence>
<dbReference type="AlphaFoldDB" id="A0A1Z2XWG6"/>
<organism evidence="3 5">
    <name type="scientific">Acutalibacter muris</name>
    <dbReference type="NCBI Taxonomy" id="1796620"/>
    <lineage>
        <taxon>Bacteria</taxon>
        <taxon>Bacillati</taxon>
        <taxon>Bacillota</taxon>
        <taxon>Clostridia</taxon>
        <taxon>Eubacteriales</taxon>
        <taxon>Acutalibacteraceae</taxon>
        <taxon>Acutalibacter</taxon>
    </lineage>
</organism>
<dbReference type="EMBL" id="CP021422">
    <property type="protein sequence ID" value="ASB42749.1"/>
    <property type="molecule type" value="Genomic_DNA"/>
</dbReference>
<dbReference type="GO" id="GO:0016987">
    <property type="term" value="F:sigma factor activity"/>
    <property type="evidence" value="ECO:0007669"/>
    <property type="project" value="InterPro"/>
</dbReference>
<dbReference type="EMBL" id="CP065321">
    <property type="protein sequence ID" value="QQR30556.1"/>
    <property type="molecule type" value="Genomic_DNA"/>
</dbReference>
<evidence type="ECO:0000259" key="1">
    <source>
        <dbReference type="Pfam" id="PF08281"/>
    </source>
</evidence>
<reference evidence="2" key="1">
    <citation type="journal article" date="2017" name="Genome Announc.">
        <title>High-Quality Whole-Genome Sequences of the Oligo-Mouse-Microbiota Bacterial Community.</title>
        <authorList>
            <person name="Garzetti D."/>
            <person name="Brugiroux S."/>
            <person name="Bunk B."/>
            <person name="Pukall R."/>
            <person name="McCoy K.D."/>
            <person name="Macpherson A.J."/>
            <person name="Stecher B."/>
        </authorList>
    </citation>
    <scope>NUCLEOTIDE SEQUENCE</scope>
    <source>
        <strain evidence="2">KB18</strain>
    </source>
</reference>
<feature type="domain" description="RNA polymerase sigma factor 70 region 4 type 2" evidence="1">
    <location>
        <begin position="79"/>
        <end position="131"/>
    </location>
</feature>
<dbReference type="Pfam" id="PF08281">
    <property type="entry name" value="Sigma70_r4_2"/>
    <property type="match status" value="1"/>
</dbReference>
<accession>A0A1Z2XWG6</accession>
<dbReference type="RefSeq" id="WP_066541993.1">
    <property type="nucleotide sequence ID" value="NZ_CAQHGX010000012.1"/>
</dbReference>
<dbReference type="SUPFAM" id="SSF88659">
    <property type="entry name" value="Sigma3 and sigma4 domains of RNA polymerase sigma factors"/>
    <property type="match status" value="1"/>
</dbReference>
<evidence type="ECO:0000313" key="3">
    <source>
        <dbReference type="EMBL" id="QQR30556.1"/>
    </source>
</evidence>
<dbReference type="GO" id="GO:0006352">
    <property type="term" value="P:DNA-templated transcription initiation"/>
    <property type="evidence" value="ECO:0007669"/>
    <property type="project" value="InterPro"/>
</dbReference>
<dbReference type="Proteomes" id="UP000196710">
    <property type="component" value="Chromosome"/>
</dbReference>